<dbReference type="SUPFAM" id="SSF56112">
    <property type="entry name" value="Protein kinase-like (PK-like)"/>
    <property type="match status" value="1"/>
</dbReference>
<dbReference type="AlphaFoldDB" id="A0A9K3H615"/>
<dbReference type="EMBL" id="MNCJ02000329">
    <property type="protein sequence ID" value="KAF5768580.1"/>
    <property type="molecule type" value="Genomic_DNA"/>
</dbReference>
<reference evidence="2" key="1">
    <citation type="journal article" date="2017" name="Nature">
        <title>The sunflower genome provides insights into oil metabolism, flowering and Asterid evolution.</title>
        <authorList>
            <person name="Badouin H."/>
            <person name="Gouzy J."/>
            <person name="Grassa C.J."/>
            <person name="Murat F."/>
            <person name="Staton S.E."/>
            <person name="Cottret L."/>
            <person name="Lelandais-Briere C."/>
            <person name="Owens G.L."/>
            <person name="Carrere S."/>
            <person name="Mayjonade B."/>
            <person name="Legrand L."/>
            <person name="Gill N."/>
            <person name="Kane N.C."/>
            <person name="Bowers J.E."/>
            <person name="Hubner S."/>
            <person name="Bellec A."/>
            <person name="Berard A."/>
            <person name="Berges H."/>
            <person name="Blanchet N."/>
            <person name="Boniface M.C."/>
            <person name="Brunel D."/>
            <person name="Catrice O."/>
            <person name="Chaidir N."/>
            <person name="Claudel C."/>
            <person name="Donnadieu C."/>
            <person name="Faraut T."/>
            <person name="Fievet G."/>
            <person name="Helmstetter N."/>
            <person name="King M."/>
            <person name="Knapp S.J."/>
            <person name="Lai Z."/>
            <person name="Le Paslier M.C."/>
            <person name="Lippi Y."/>
            <person name="Lorenzon L."/>
            <person name="Mandel J.R."/>
            <person name="Marage G."/>
            <person name="Marchand G."/>
            <person name="Marquand E."/>
            <person name="Bret-Mestries E."/>
            <person name="Morien E."/>
            <person name="Nambeesan S."/>
            <person name="Nguyen T."/>
            <person name="Pegot-Espagnet P."/>
            <person name="Pouilly N."/>
            <person name="Raftis F."/>
            <person name="Sallet E."/>
            <person name="Schiex T."/>
            <person name="Thomas J."/>
            <person name="Vandecasteele C."/>
            <person name="Vares D."/>
            <person name="Vear F."/>
            <person name="Vautrin S."/>
            <person name="Crespi M."/>
            <person name="Mangin B."/>
            <person name="Burke J.M."/>
            <person name="Salse J."/>
            <person name="Munos S."/>
            <person name="Vincourt P."/>
            <person name="Rieseberg L.H."/>
            <person name="Langlade N.B."/>
        </authorList>
    </citation>
    <scope>NUCLEOTIDE SEQUENCE</scope>
    <source>
        <tissue evidence="2">Leaves</tissue>
    </source>
</reference>
<dbReference type="InterPro" id="IPR045272">
    <property type="entry name" value="ANXUR1/2-like"/>
</dbReference>
<dbReference type="PANTHER" id="PTHR27003">
    <property type="entry name" value="OS07G0166700 PROTEIN"/>
    <property type="match status" value="1"/>
</dbReference>
<dbReference type="GO" id="GO:0004672">
    <property type="term" value="F:protein kinase activity"/>
    <property type="evidence" value="ECO:0000318"/>
    <property type="project" value="GO_Central"/>
</dbReference>
<feature type="domain" description="Protein kinase" evidence="1">
    <location>
        <begin position="1"/>
        <end position="166"/>
    </location>
</feature>
<reference evidence="2" key="2">
    <citation type="submission" date="2020-06" db="EMBL/GenBank/DDBJ databases">
        <title>Helianthus annuus Genome sequencing and assembly Release 2.</title>
        <authorList>
            <person name="Gouzy J."/>
            <person name="Langlade N."/>
            <person name="Munos S."/>
        </authorList>
    </citation>
    <scope>NUCLEOTIDE SEQUENCE</scope>
    <source>
        <tissue evidence="2">Leaves</tissue>
    </source>
</reference>
<evidence type="ECO:0000313" key="3">
    <source>
        <dbReference type="Proteomes" id="UP000215914"/>
    </source>
</evidence>
<dbReference type="InterPro" id="IPR000719">
    <property type="entry name" value="Prot_kinase_dom"/>
</dbReference>
<evidence type="ECO:0000259" key="1">
    <source>
        <dbReference type="PROSITE" id="PS50011"/>
    </source>
</evidence>
<comment type="caution">
    <text evidence="2">The sequence shown here is derived from an EMBL/GenBank/DDBJ whole genome shotgun (WGS) entry which is preliminary data.</text>
</comment>
<dbReference type="Gramene" id="mRNA:HanXRQr2_Chr14g0638051">
    <property type="protein sequence ID" value="CDS:HanXRQr2_Chr14g0638051.1"/>
    <property type="gene ID" value="HanXRQr2_Chr14g0638051"/>
</dbReference>
<evidence type="ECO:0000313" key="2">
    <source>
        <dbReference type="EMBL" id="KAF5768580.1"/>
    </source>
</evidence>
<protein>
    <recommendedName>
        <fullName evidence="1">Protein kinase domain-containing protein</fullName>
    </recommendedName>
</protein>
<dbReference type="Gene3D" id="1.10.510.10">
    <property type="entry name" value="Transferase(Phosphotransferase) domain 1"/>
    <property type="match status" value="1"/>
</dbReference>
<dbReference type="GO" id="GO:0005886">
    <property type="term" value="C:plasma membrane"/>
    <property type="evidence" value="ECO:0000318"/>
    <property type="project" value="GO_Central"/>
</dbReference>
<organism evidence="2 3">
    <name type="scientific">Helianthus annuus</name>
    <name type="common">Common sunflower</name>
    <dbReference type="NCBI Taxonomy" id="4232"/>
    <lineage>
        <taxon>Eukaryota</taxon>
        <taxon>Viridiplantae</taxon>
        <taxon>Streptophyta</taxon>
        <taxon>Embryophyta</taxon>
        <taxon>Tracheophyta</taxon>
        <taxon>Spermatophyta</taxon>
        <taxon>Magnoliopsida</taxon>
        <taxon>eudicotyledons</taxon>
        <taxon>Gunneridae</taxon>
        <taxon>Pentapetalae</taxon>
        <taxon>asterids</taxon>
        <taxon>campanulids</taxon>
        <taxon>Asterales</taxon>
        <taxon>Asteraceae</taxon>
        <taxon>Asteroideae</taxon>
        <taxon>Heliantheae alliance</taxon>
        <taxon>Heliantheae</taxon>
        <taxon>Helianthus</taxon>
    </lineage>
</organism>
<dbReference type="PANTHER" id="PTHR27003:SF471">
    <property type="entry name" value="VASCULAR ENDOTHELIAL GROWTH FACTOR RECEPTOR 2 (VEGFR2)-RELATED"/>
    <property type="match status" value="1"/>
</dbReference>
<dbReference type="Proteomes" id="UP000215914">
    <property type="component" value="Unassembled WGS sequence"/>
</dbReference>
<gene>
    <name evidence="2" type="ORF">HanXRQr2_Chr14g0638051</name>
</gene>
<dbReference type="GO" id="GO:0004714">
    <property type="term" value="F:transmembrane receptor protein tyrosine kinase activity"/>
    <property type="evidence" value="ECO:0007669"/>
    <property type="project" value="InterPro"/>
</dbReference>
<keyword evidence="3" id="KW-1185">Reference proteome</keyword>
<dbReference type="InterPro" id="IPR011009">
    <property type="entry name" value="Kinase-like_dom_sf"/>
</dbReference>
<dbReference type="GO" id="GO:0005524">
    <property type="term" value="F:ATP binding"/>
    <property type="evidence" value="ECO:0007669"/>
    <property type="project" value="InterPro"/>
</dbReference>
<proteinExistence type="predicted"/>
<name>A0A9K3H615_HELAN</name>
<keyword evidence="2" id="KW-0808">Transferase</keyword>
<dbReference type="PROSITE" id="PS50011">
    <property type="entry name" value="PROTEIN_KINASE_DOM"/>
    <property type="match status" value="1"/>
</dbReference>
<sequence>MQKKVVHRDIKSASILLDDDWKAKISNFQPSSLDLLHQDMEHVSGNAYTAFGYLDPQQKQGFLTTSSDIYSIGVVLFEILCGRLAWAEDCKDHTESLGPLAKRVYEEGKLDETVFEGIKEQLGPESLSVYAGVAYQCLHDESEERPTARELVIQLKKALDVQVSFFVLTKYMAIFQCIYIIRQH</sequence>
<accession>A0A9K3H615</accession>
<dbReference type="Pfam" id="PF00069">
    <property type="entry name" value="Pkinase"/>
    <property type="match status" value="1"/>
</dbReference>